<dbReference type="InterPro" id="IPR015815">
    <property type="entry name" value="HIBADH-related"/>
</dbReference>
<dbReference type="RefSeq" id="WP_317705718.1">
    <property type="nucleotide sequence ID" value="NZ_AP024714.1"/>
</dbReference>
<reference evidence="7" key="1">
    <citation type="journal article" date="2024" name="Int. J. Syst. Evol. Microbiol.">
        <title>Methylomarinovum tepidoasis sp. nov., a moderately thermophilic methanotroph of the family Methylothermaceae isolated from a deep-sea hydrothermal field.</title>
        <authorList>
            <person name="Hirayama H."/>
            <person name="Takaki Y."/>
            <person name="Abe M."/>
            <person name="Miyazaki M."/>
            <person name="Uematsu K."/>
            <person name="Matsui Y."/>
            <person name="Takai K."/>
        </authorList>
    </citation>
    <scope>NUCLEOTIDE SEQUENCE [LARGE SCALE GENOMIC DNA]</scope>
    <source>
        <strain evidence="7">IT-9</strain>
    </source>
</reference>
<name>A0AAU9CLP0_9GAMM</name>
<dbReference type="InterPro" id="IPR006115">
    <property type="entry name" value="6PGDH_NADP-bd"/>
</dbReference>
<keyword evidence="2" id="KW-0520">NAD</keyword>
<gene>
    <name evidence="6" type="ORF">MIT9_P0344</name>
</gene>
<dbReference type="Gene3D" id="3.40.50.720">
    <property type="entry name" value="NAD(P)-binding Rossmann-like Domain"/>
    <property type="match status" value="1"/>
</dbReference>
<dbReference type="PANTHER" id="PTHR43580">
    <property type="entry name" value="OXIDOREDUCTASE GLYR1-RELATED"/>
    <property type="match status" value="1"/>
</dbReference>
<dbReference type="InterPro" id="IPR051265">
    <property type="entry name" value="HIBADH-related_NP60_sf"/>
</dbReference>
<evidence type="ECO:0000256" key="3">
    <source>
        <dbReference type="PIRSR" id="PIRSR000103-1"/>
    </source>
</evidence>
<dbReference type="Gene3D" id="1.10.1040.10">
    <property type="entry name" value="N-(1-d-carboxylethyl)-l-norvaline Dehydrogenase, domain 2"/>
    <property type="match status" value="1"/>
</dbReference>
<evidence type="ECO:0000256" key="1">
    <source>
        <dbReference type="ARBA" id="ARBA00023002"/>
    </source>
</evidence>
<dbReference type="PANTHER" id="PTHR43580:SF9">
    <property type="entry name" value="GLYOXYLATE_SUCCINIC SEMIALDEHYDE REDUCTASE 1"/>
    <property type="match status" value="1"/>
</dbReference>
<dbReference type="AlphaFoldDB" id="A0AAU9CLP0"/>
<evidence type="ECO:0000259" key="5">
    <source>
        <dbReference type="Pfam" id="PF14833"/>
    </source>
</evidence>
<dbReference type="SUPFAM" id="SSF51735">
    <property type="entry name" value="NAD(P)-binding Rossmann-fold domains"/>
    <property type="match status" value="1"/>
</dbReference>
<evidence type="ECO:0000256" key="2">
    <source>
        <dbReference type="ARBA" id="ARBA00023027"/>
    </source>
</evidence>
<dbReference type="InterPro" id="IPR013328">
    <property type="entry name" value="6PGD_dom2"/>
</dbReference>
<dbReference type="KEGG" id="mcau:MIT9_P0344"/>
<protein>
    <submittedName>
        <fullName evidence="6">3-hydroxyisobutyrate dehydrogenase</fullName>
        <ecNumber evidence="6">1.1.1.31</ecNumber>
    </submittedName>
</protein>
<evidence type="ECO:0000259" key="4">
    <source>
        <dbReference type="Pfam" id="PF03446"/>
    </source>
</evidence>
<feature type="domain" description="6-phosphogluconate dehydrogenase NADP-binding" evidence="4">
    <location>
        <begin position="7"/>
        <end position="159"/>
    </location>
</feature>
<feature type="domain" description="3-hydroxyisobutyrate dehydrogenase-like NAD-binding" evidence="5">
    <location>
        <begin position="162"/>
        <end position="267"/>
    </location>
</feature>
<dbReference type="Pfam" id="PF14833">
    <property type="entry name" value="NAD_binding_11"/>
    <property type="match status" value="1"/>
</dbReference>
<evidence type="ECO:0000313" key="6">
    <source>
        <dbReference type="EMBL" id="BCX80768.1"/>
    </source>
</evidence>
<evidence type="ECO:0000313" key="7">
    <source>
        <dbReference type="Proteomes" id="UP001321825"/>
    </source>
</evidence>
<dbReference type="InterPro" id="IPR036291">
    <property type="entry name" value="NAD(P)-bd_dom_sf"/>
</dbReference>
<sequence length="285" mass="30379">MSDRPVIAWLGTGLMGAPMAARLAQHGFAVHAWNRTPAKAEALAAAGVRPEPTAAAAMTPAGIVFTTFSDYPVTESVLTGLPLEGRILVQMATLGVEQSQRLAAQVEAAGGRYLEAPVLGSIPEAKAGTLIIMAGGRDSDFNTVRPLLAILGKEIRLIGPVGQAAALKLALNQLIATLTTAFATTQGFVQKHQVPVDTFMDILRASALYAPTFDKKLPRMLVHDYADPNFPTEHLVKDIDLFLAEAQGLEGKLPAAAAALYRQALQHHRFEDYSCVFETVTGNEP</sequence>
<dbReference type="SUPFAM" id="SSF48179">
    <property type="entry name" value="6-phosphogluconate dehydrogenase C-terminal domain-like"/>
    <property type="match status" value="1"/>
</dbReference>
<dbReference type="EC" id="1.1.1.31" evidence="6"/>
<accession>A0AAU9CLP0</accession>
<keyword evidence="1 6" id="KW-0560">Oxidoreductase</keyword>
<organism evidence="6 7">
    <name type="scientific">Methylomarinovum caldicuralii</name>
    <dbReference type="NCBI Taxonomy" id="438856"/>
    <lineage>
        <taxon>Bacteria</taxon>
        <taxon>Pseudomonadati</taxon>
        <taxon>Pseudomonadota</taxon>
        <taxon>Gammaproteobacteria</taxon>
        <taxon>Methylococcales</taxon>
        <taxon>Methylothermaceae</taxon>
        <taxon>Methylomarinovum</taxon>
    </lineage>
</organism>
<keyword evidence="7" id="KW-1185">Reference proteome</keyword>
<dbReference type="GO" id="GO:0051287">
    <property type="term" value="F:NAD binding"/>
    <property type="evidence" value="ECO:0007669"/>
    <property type="project" value="InterPro"/>
</dbReference>
<dbReference type="Pfam" id="PF03446">
    <property type="entry name" value="NAD_binding_2"/>
    <property type="match status" value="1"/>
</dbReference>
<dbReference type="PIRSF" id="PIRSF000103">
    <property type="entry name" value="HIBADH"/>
    <property type="match status" value="1"/>
</dbReference>
<dbReference type="InterPro" id="IPR008927">
    <property type="entry name" value="6-PGluconate_DH-like_C_sf"/>
</dbReference>
<dbReference type="Proteomes" id="UP001321825">
    <property type="component" value="Chromosome"/>
</dbReference>
<proteinExistence type="predicted"/>
<dbReference type="EMBL" id="AP024714">
    <property type="protein sequence ID" value="BCX80768.1"/>
    <property type="molecule type" value="Genomic_DNA"/>
</dbReference>
<dbReference type="InterPro" id="IPR029154">
    <property type="entry name" value="HIBADH-like_NADP-bd"/>
</dbReference>
<feature type="active site" evidence="3">
    <location>
        <position position="168"/>
    </location>
</feature>
<dbReference type="GO" id="GO:0050661">
    <property type="term" value="F:NADP binding"/>
    <property type="evidence" value="ECO:0007669"/>
    <property type="project" value="InterPro"/>
</dbReference>
<dbReference type="GO" id="GO:0008442">
    <property type="term" value="F:3-hydroxyisobutyrate dehydrogenase activity"/>
    <property type="evidence" value="ECO:0007669"/>
    <property type="project" value="UniProtKB-EC"/>
</dbReference>